<dbReference type="AlphaFoldDB" id="A0A841SZJ3"/>
<dbReference type="Proteomes" id="UP000535838">
    <property type="component" value="Unassembled WGS sequence"/>
</dbReference>
<comment type="similarity">
    <text evidence="1">Belongs to the sulfotransferase 1 family.</text>
</comment>
<protein>
    <submittedName>
        <fullName evidence="4">Sulfotransferase domain-containing protein</fullName>
    </submittedName>
</protein>
<dbReference type="PANTHER" id="PTHR11783">
    <property type="entry name" value="SULFOTRANSFERASE SULT"/>
    <property type="match status" value="1"/>
</dbReference>
<dbReference type="RefSeq" id="WP_185120905.1">
    <property type="nucleotide sequence ID" value="NZ_JACJVQ010000014.1"/>
</dbReference>
<keyword evidence="5" id="KW-1185">Reference proteome</keyword>
<comment type="caution">
    <text evidence="4">The sequence shown here is derived from an EMBL/GenBank/DDBJ whole genome shotgun (WGS) entry which is preliminary data.</text>
</comment>
<sequence>MTEWNQADPLPPFLVTSVPKSGTHLMHQILTGMPGIRHEIANSEAKFFIDHHTTNMELFKDHMYRLGQIKPNQFGLGHVFYSETYAGMIDRLRLKHIFVYRDPRDVLVSLAYFIPSKWNEHPLFDLFRNEITDTKGRMLVLLEGVGERWHDYDAWNRPFYHWIRDRNTLPVSFEELMSSEKSRKEALLSVVRYLWDGLKPPAPHSRMVELMEANIAPTESRTFRSGRIGSWRDEFDEEVTRKFKEIAGGLLIDFGYEKNNDWT</sequence>
<reference evidence="4 5" key="1">
    <citation type="submission" date="2020-08" db="EMBL/GenBank/DDBJ databases">
        <title>Cohnella phylogeny.</title>
        <authorList>
            <person name="Dunlap C."/>
        </authorList>
    </citation>
    <scope>NUCLEOTIDE SEQUENCE [LARGE SCALE GENOMIC DNA]</scope>
    <source>
        <strain evidence="4 5">DSM 25241</strain>
    </source>
</reference>
<dbReference type="Pfam" id="PF00685">
    <property type="entry name" value="Sulfotransfer_1"/>
    <property type="match status" value="1"/>
</dbReference>
<evidence type="ECO:0000313" key="5">
    <source>
        <dbReference type="Proteomes" id="UP000535838"/>
    </source>
</evidence>
<name>A0A841SZJ3_9BACL</name>
<evidence type="ECO:0000259" key="3">
    <source>
        <dbReference type="Pfam" id="PF00685"/>
    </source>
</evidence>
<dbReference type="EMBL" id="JACJVQ010000014">
    <property type="protein sequence ID" value="MBB6635665.1"/>
    <property type="molecule type" value="Genomic_DNA"/>
</dbReference>
<dbReference type="GO" id="GO:0008146">
    <property type="term" value="F:sulfotransferase activity"/>
    <property type="evidence" value="ECO:0007669"/>
    <property type="project" value="InterPro"/>
</dbReference>
<dbReference type="InterPro" id="IPR000863">
    <property type="entry name" value="Sulfotransferase_dom"/>
</dbReference>
<organism evidence="4 5">
    <name type="scientific">Cohnella thailandensis</name>
    <dbReference type="NCBI Taxonomy" id="557557"/>
    <lineage>
        <taxon>Bacteria</taxon>
        <taxon>Bacillati</taxon>
        <taxon>Bacillota</taxon>
        <taxon>Bacilli</taxon>
        <taxon>Bacillales</taxon>
        <taxon>Paenibacillaceae</taxon>
        <taxon>Cohnella</taxon>
    </lineage>
</organism>
<evidence type="ECO:0000256" key="2">
    <source>
        <dbReference type="ARBA" id="ARBA00022679"/>
    </source>
</evidence>
<dbReference type="InterPro" id="IPR027417">
    <property type="entry name" value="P-loop_NTPase"/>
</dbReference>
<accession>A0A841SZJ3</accession>
<feature type="domain" description="Sulfotransferase" evidence="3">
    <location>
        <begin position="12"/>
        <end position="128"/>
    </location>
</feature>
<dbReference type="SUPFAM" id="SSF52540">
    <property type="entry name" value="P-loop containing nucleoside triphosphate hydrolases"/>
    <property type="match status" value="1"/>
</dbReference>
<evidence type="ECO:0000256" key="1">
    <source>
        <dbReference type="ARBA" id="ARBA00005771"/>
    </source>
</evidence>
<gene>
    <name evidence="4" type="ORF">H7B67_16215</name>
</gene>
<proteinExistence type="inferred from homology"/>
<evidence type="ECO:0000313" key="4">
    <source>
        <dbReference type="EMBL" id="MBB6635665.1"/>
    </source>
</evidence>
<dbReference type="Gene3D" id="3.40.50.300">
    <property type="entry name" value="P-loop containing nucleotide triphosphate hydrolases"/>
    <property type="match status" value="1"/>
</dbReference>
<keyword evidence="2 4" id="KW-0808">Transferase</keyword>